<sequence>MLTIFEAVILGIVQGVAEWLPISSEGMTSLLMINVFGKTLAEALPISIWLHTGTLLSATIYFRKDIMEILKDIPQYLENLASGKREDQPIINFLIISTLLTGLVGLPLIIFATGMTEISGKIATALIGLLLIFTGLLQISASKRETRKELPSFGDSLFTGVAQGFAALPGISRSGITVSSLLLRNFNATQALRLSFLMSIPAVLAADVGIAAMGILTIDMNSLLALLFAFIFGILTIDLFIKIAERFDFARFCIVLGLLSLLAYFV</sequence>
<evidence type="ECO:0000256" key="1">
    <source>
        <dbReference type="ARBA" id="ARBA00004651"/>
    </source>
</evidence>
<proteinExistence type="inferred from homology"/>
<evidence type="ECO:0000256" key="6">
    <source>
        <dbReference type="ARBA" id="ARBA00022692"/>
    </source>
</evidence>
<evidence type="ECO:0000313" key="13">
    <source>
        <dbReference type="EMBL" id="QLC50724.1"/>
    </source>
</evidence>
<organism evidence="13 14">
    <name type="scientific">Methanolobus zinderi</name>
    <dbReference type="NCBI Taxonomy" id="536044"/>
    <lineage>
        <taxon>Archaea</taxon>
        <taxon>Methanobacteriati</taxon>
        <taxon>Methanobacteriota</taxon>
        <taxon>Stenosarchaea group</taxon>
        <taxon>Methanomicrobia</taxon>
        <taxon>Methanosarcinales</taxon>
        <taxon>Methanosarcinaceae</taxon>
        <taxon>Methanolobus</taxon>
    </lineage>
</organism>
<dbReference type="GO" id="GO:0005886">
    <property type="term" value="C:plasma membrane"/>
    <property type="evidence" value="ECO:0007669"/>
    <property type="project" value="UniProtKB-SubCell"/>
</dbReference>
<dbReference type="HAMAP" id="MF_01006">
    <property type="entry name" value="Undec_diphosphatase"/>
    <property type="match status" value="1"/>
</dbReference>
<evidence type="ECO:0000256" key="4">
    <source>
        <dbReference type="ARBA" id="ARBA00021581"/>
    </source>
</evidence>
<evidence type="ECO:0000256" key="9">
    <source>
        <dbReference type="ARBA" id="ARBA00023136"/>
    </source>
</evidence>
<evidence type="ECO:0000256" key="12">
    <source>
        <dbReference type="HAMAP-Rule" id="MF_01006"/>
    </source>
</evidence>
<name>A0A7D5I5R2_9EURY</name>
<dbReference type="InterPro" id="IPR003824">
    <property type="entry name" value="UppP"/>
</dbReference>
<dbReference type="GO" id="GO:0050380">
    <property type="term" value="F:undecaprenyl-diphosphatase activity"/>
    <property type="evidence" value="ECO:0007669"/>
    <property type="project" value="UniProtKB-UniRule"/>
</dbReference>
<dbReference type="PANTHER" id="PTHR30622:SF2">
    <property type="entry name" value="UNDECAPRENYL-DIPHOSPHATASE"/>
    <property type="match status" value="1"/>
</dbReference>
<dbReference type="Proteomes" id="UP000509594">
    <property type="component" value="Chromosome"/>
</dbReference>
<evidence type="ECO:0000256" key="3">
    <source>
        <dbReference type="ARBA" id="ARBA00012374"/>
    </source>
</evidence>
<gene>
    <name evidence="12" type="primary">uppP</name>
    <name evidence="13" type="ORF">HWN40_11025</name>
</gene>
<evidence type="ECO:0000256" key="10">
    <source>
        <dbReference type="ARBA" id="ARBA00032707"/>
    </source>
</evidence>
<evidence type="ECO:0000256" key="2">
    <source>
        <dbReference type="ARBA" id="ARBA00010621"/>
    </source>
</evidence>
<evidence type="ECO:0000313" key="14">
    <source>
        <dbReference type="Proteomes" id="UP000509594"/>
    </source>
</evidence>
<feature type="transmembrane region" description="Helical" evidence="12">
    <location>
        <begin position="248"/>
        <end position="265"/>
    </location>
</feature>
<comment type="similarity">
    <text evidence="2 12">Belongs to the UppP family.</text>
</comment>
<evidence type="ECO:0000256" key="7">
    <source>
        <dbReference type="ARBA" id="ARBA00022801"/>
    </source>
</evidence>
<evidence type="ECO:0000256" key="11">
    <source>
        <dbReference type="ARBA" id="ARBA00047594"/>
    </source>
</evidence>
<keyword evidence="6 12" id="KW-0812">Transmembrane</keyword>
<evidence type="ECO:0000256" key="8">
    <source>
        <dbReference type="ARBA" id="ARBA00022989"/>
    </source>
</evidence>
<keyword evidence="9 12" id="KW-0472">Membrane</keyword>
<dbReference type="KEGG" id="mzi:HWN40_11025"/>
<dbReference type="GeneID" id="55822214"/>
<dbReference type="OrthoDB" id="65864at2157"/>
<keyword evidence="7 12" id="KW-0378">Hydrolase</keyword>
<feature type="transmembrane region" description="Helical" evidence="12">
    <location>
        <begin position="222"/>
        <end position="241"/>
    </location>
</feature>
<dbReference type="AlphaFoldDB" id="A0A7D5I5R2"/>
<feature type="transmembrane region" description="Helical" evidence="12">
    <location>
        <begin position="194"/>
        <end position="216"/>
    </location>
</feature>
<feature type="transmembrane region" description="Helical" evidence="12">
    <location>
        <begin position="90"/>
        <end position="112"/>
    </location>
</feature>
<keyword evidence="5 12" id="KW-1003">Cell membrane</keyword>
<accession>A0A7D5I5R2</accession>
<comment type="catalytic activity">
    <reaction evidence="11 12">
        <text>di-trans,octa-cis-undecaprenyl diphosphate + H2O = di-trans,octa-cis-undecaprenyl phosphate + phosphate + H(+)</text>
        <dbReference type="Rhea" id="RHEA:28094"/>
        <dbReference type="ChEBI" id="CHEBI:15377"/>
        <dbReference type="ChEBI" id="CHEBI:15378"/>
        <dbReference type="ChEBI" id="CHEBI:43474"/>
        <dbReference type="ChEBI" id="CHEBI:58405"/>
        <dbReference type="ChEBI" id="CHEBI:60392"/>
        <dbReference type="EC" id="3.6.1.27"/>
    </reaction>
</comment>
<dbReference type="EMBL" id="CP058215">
    <property type="protein sequence ID" value="QLC50724.1"/>
    <property type="molecule type" value="Genomic_DNA"/>
</dbReference>
<comment type="subcellular location">
    <subcellularLocation>
        <location evidence="1 12">Cell membrane</location>
        <topology evidence="1 12">Multi-pass membrane protein</topology>
    </subcellularLocation>
</comment>
<reference evidence="13 14" key="1">
    <citation type="submission" date="2020-06" db="EMBL/GenBank/DDBJ databases">
        <title>Methanolobus halotolerans sp. nov., isolated from a saline lake Tus in Siberia.</title>
        <authorList>
            <person name="Shen Y."/>
            <person name="Chen S.-C."/>
            <person name="Lai M.-C."/>
            <person name="Huang H.-H."/>
            <person name="Chiu H.-H."/>
            <person name="Tang S.-L."/>
            <person name="Rogozin D.Y."/>
            <person name="Degermendzhy A.G."/>
        </authorList>
    </citation>
    <scope>NUCLEOTIDE SEQUENCE [LARGE SCALE GENOMIC DNA]</scope>
    <source>
        <strain evidence="13 14">DSM 21339</strain>
    </source>
</reference>
<keyword evidence="8 12" id="KW-1133">Transmembrane helix</keyword>
<comment type="function">
    <text evidence="12">Catalyzes the dephosphorylation of undecaprenyl diphosphate (UPP).</text>
</comment>
<keyword evidence="14" id="KW-1185">Reference proteome</keyword>
<evidence type="ECO:0000256" key="5">
    <source>
        <dbReference type="ARBA" id="ARBA00022475"/>
    </source>
</evidence>
<dbReference type="RefSeq" id="WP_176965779.1">
    <property type="nucleotide sequence ID" value="NZ_CP058215.1"/>
</dbReference>
<dbReference type="Pfam" id="PF02673">
    <property type="entry name" value="BacA"/>
    <property type="match status" value="1"/>
</dbReference>
<protein>
    <recommendedName>
        <fullName evidence="4 12">Undecaprenyl-diphosphatase</fullName>
        <ecNumber evidence="3 12">3.6.1.27</ecNumber>
    </recommendedName>
    <alternativeName>
        <fullName evidence="10 12">Undecaprenyl pyrophosphate phosphatase</fullName>
    </alternativeName>
</protein>
<dbReference type="EC" id="3.6.1.27" evidence="3 12"/>
<dbReference type="PANTHER" id="PTHR30622">
    <property type="entry name" value="UNDECAPRENYL-DIPHOSPHATASE"/>
    <property type="match status" value="1"/>
</dbReference>
<feature type="transmembrane region" description="Helical" evidence="12">
    <location>
        <begin position="118"/>
        <end position="139"/>
    </location>
</feature>